<dbReference type="STRING" id="58919.A0A316Z7S8"/>
<feature type="compositionally biased region" description="Low complexity" evidence="2">
    <location>
        <begin position="289"/>
        <end position="306"/>
    </location>
</feature>
<dbReference type="Gene3D" id="4.10.240.10">
    <property type="entry name" value="Zn(2)-C6 fungal-type DNA-binding domain"/>
    <property type="match status" value="1"/>
</dbReference>
<dbReference type="CDD" id="cd12148">
    <property type="entry name" value="fungal_TF_MHR"/>
    <property type="match status" value="1"/>
</dbReference>
<dbReference type="CDD" id="cd00067">
    <property type="entry name" value="GAL4"/>
    <property type="match status" value="1"/>
</dbReference>
<dbReference type="GO" id="GO:0008270">
    <property type="term" value="F:zinc ion binding"/>
    <property type="evidence" value="ECO:0007669"/>
    <property type="project" value="InterPro"/>
</dbReference>
<feature type="region of interest" description="Disordered" evidence="2">
    <location>
        <begin position="839"/>
        <end position="863"/>
    </location>
</feature>
<feature type="region of interest" description="Disordered" evidence="2">
    <location>
        <begin position="698"/>
        <end position="727"/>
    </location>
</feature>
<dbReference type="GeneID" id="37272839"/>
<organism evidence="4 5">
    <name type="scientific">Tilletiopsis washingtonensis</name>
    <dbReference type="NCBI Taxonomy" id="58919"/>
    <lineage>
        <taxon>Eukaryota</taxon>
        <taxon>Fungi</taxon>
        <taxon>Dikarya</taxon>
        <taxon>Basidiomycota</taxon>
        <taxon>Ustilaginomycotina</taxon>
        <taxon>Exobasidiomycetes</taxon>
        <taxon>Entylomatales</taxon>
        <taxon>Entylomatales incertae sedis</taxon>
        <taxon>Tilletiopsis</taxon>
    </lineage>
</organism>
<accession>A0A316Z7S8</accession>
<dbReference type="SUPFAM" id="SSF57701">
    <property type="entry name" value="Zn2/Cys6 DNA-binding domain"/>
    <property type="match status" value="1"/>
</dbReference>
<dbReference type="Proteomes" id="UP000245946">
    <property type="component" value="Unassembled WGS sequence"/>
</dbReference>
<dbReference type="PANTHER" id="PTHR31668:SF30">
    <property type="entry name" value="ZN(II)2CYS6 TRANSCRIPTION FACTOR (EUROFUNG)"/>
    <property type="match status" value="1"/>
</dbReference>
<evidence type="ECO:0000259" key="3">
    <source>
        <dbReference type="PROSITE" id="PS50048"/>
    </source>
</evidence>
<feature type="compositionally biased region" description="Polar residues" evidence="2">
    <location>
        <begin position="427"/>
        <end position="442"/>
    </location>
</feature>
<dbReference type="EMBL" id="KZ819294">
    <property type="protein sequence ID" value="PWN97621.1"/>
    <property type="molecule type" value="Genomic_DNA"/>
</dbReference>
<feature type="region of interest" description="Disordered" evidence="2">
    <location>
        <begin position="417"/>
        <end position="447"/>
    </location>
</feature>
<dbReference type="InterPro" id="IPR001138">
    <property type="entry name" value="Zn2Cys6_DnaBD"/>
</dbReference>
<feature type="compositionally biased region" description="Low complexity" evidence="2">
    <location>
        <begin position="317"/>
        <end position="329"/>
    </location>
</feature>
<feature type="region of interest" description="Disordered" evidence="2">
    <location>
        <begin position="100"/>
        <end position="345"/>
    </location>
</feature>
<feature type="compositionally biased region" description="Low complexity" evidence="2">
    <location>
        <begin position="176"/>
        <end position="185"/>
    </location>
</feature>
<feature type="compositionally biased region" description="Low complexity" evidence="2">
    <location>
        <begin position="258"/>
        <end position="276"/>
    </location>
</feature>
<feature type="domain" description="Zn(2)-C6 fungal-type" evidence="3">
    <location>
        <begin position="11"/>
        <end position="40"/>
    </location>
</feature>
<feature type="compositionally biased region" description="Pro residues" evidence="2">
    <location>
        <begin position="127"/>
        <end position="137"/>
    </location>
</feature>
<evidence type="ECO:0000256" key="1">
    <source>
        <dbReference type="ARBA" id="ARBA00023242"/>
    </source>
</evidence>
<keyword evidence="1" id="KW-0539">Nucleus</keyword>
<dbReference type="GO" id="GO:0000981">
    <property type="term" value="F:DNA-binding transcription factor activity, RNA polymerase II-specific"/>
    <property type="evidence" value="ECO:0007669"/>
    <property type="project" value="InterPro"/>
</dbReference>
<feature type="compositionally biased region" description="Low complexity" evidence="2">
    <location>
        <begin position="110"/>
        <end position="119"/>
    </location>
</feature>
<dbReference type="PROSITE" id="PS50048">
    <property type="entry name" value="ZN2_CY6_FUNGAL_2"/>
    <property type="match status" value="1"/>
</dbReference>
<dbReference type="OrthoDB" id="271595at2759"/>
<dbReference type="PANTHER" id="PTHR31668">
    <property type="entry name" value="GLUCOSE TRANSPORT TRANSCRIPTION REGULATOR RGT1-RELATED-RELATED"/>
    <property type="match status" value="1"/>
</dbReference>
<feature type="compositionally biased region" description="Low complexity" evidence="2">
    <location>
        <begin position="234"/>
        <end position="246"/>
    </location>
</feature>
<feature type="compositionally biased region" description="Gly residues" evidence="2">
    <location>
        <begin position="212"/>
        <end position="231"/>
    </location>
</feature>
<evidence type="ECO:0000256" key="2">
    <source>
        <dbReference type="SAM" id="MobiDB-lite"/>
    </source>
</evidence>
<dbReference type="InterPro" id="IPR050797">
    <property type="entry name" value="Carb_Metab_Trans_Reg"/>
</dbReference>
<proteinExistence type="predicted"/>
<protein>
    <recommendedName>
        <fullName evidence="3">Zn(2)-C6 fungal-type domain-containing protein</fullName>
    </recommendedName>
</protein>
<dbReference type="PROSITE" id="PS00463">
    <property type="entry name" value="ZN2_CY6_FUNGAL_1"/>
    <property type="match status" value="1"/>
</dbReference>
<keyword evidence="5" id="KW-1185">Reference proteome</keyword>
<reference evidence="4 5" key="1">
    <citation type="journal article" date="2018" name="Mol. Biol. Evol.">
        <title>Broad Genomic Sampling Reveals a Smut Pathogenic Ancestry of the Fungal Clade Ustilaginomycotina.</title>
        <authorList>
            <person name="Kijpornyongpan T."/>
            <person name="Mondo S.J."/>
            <person name="Barry K."/>
            <person name="Sandor L."/>
            <person name="Lee J."/>
            <person name="Lipzen A."/>
            <person name="Pangilinan J."/>
            <person name="LaButti K."/>
            <person name="Hainaut M."/>
            <person name="Henrissat B."/>
            <person name="Grigoriev I.V."/>
            <person name="Spatafora J.W."/>
            <person name="Aime M.C."/>
        </authorList>
    </citation>
    <scope>NUCLEOTIDE SEQUENCE [LARGE SCALE GENOMIC DNA]</scope>
    <source>
        <strain evidence="4 5">MCA 4186</strain>
    </source>
</reference>
<feature type="compositionally biased region" description="Low complexity" evidence="2">
    <location>
        <begin position="60"/>
        <end position="70"/>
    </location>
</feature>
<dbReference type="SMART" id="SM00066">
    <property type="entry name" value="GAL4"/>
    <property type="match status" value="1"/>
</dbReference>
<sequence length="929" mass="97834">MAPTRKPTQPACDACHIRRVKCSHENPCAHCARLGLNCTYHKAGQARKSTGKRIEMLRESGAGASASASGSGSGSKVEESSDPAVAAFAAATAGAGIPASGSNGGGASGAGPSRAGAPARLEHEPQGPFPFDGPPPRSGGRHPGDGFSPRPGNGHMMMPPPDSPRSLAMHHGGGAPSPSGSTPSDSHSRFRGIPASAPHHQTSFPPYAMRGSGAGPSNGSSSSGGGHGLPGSPGPQSILSPRSTHSSHSERHHPYRTPSSHSQQHQPASPSQPLQPGHYPHAQGAAAYAGSPPGFSGMPPSPGASFVDQFMGRQPSQHQQHQQQGQYYGAPPNAGGMDAGQQPMGMYNFDPSMGATYRLPGLTTSLADSLLGAPDSLDLDALMWGPHGAGSFPLVAGDGSATMLDALGSLNPGGQPVSFDALRAGSQAPSGSQFEDTSSSSAGPDEPHALSDSVLIPVLSLFYERLSGIMPVFSRAYLFGRLDKDHHHTNPQFGAMLLAMSALVAIQGQDTTDRTSARRRRRKAISLLEEANRLRGGLFLGEEPTLESTCTSFFFFASCFALGIHGAAWYRLREAVTLGHLAKLHEPSSYETLSRDDQERRLRTYWLLAITERAYALQYGHPITLTGNPRARTASLRAKLGLKELADFPDLQLCLFDTVDEAFVDCFLGKCAGKACRNFTREKALELHGAFMKGAEDQGYGSQRAGSSDSAGPSRSDEVYTSARPRSSTLGGATLPFARSQVQKADYEITRAWLANRAWLISLSHGLLSIDDAEEPLRVDHALSLARSTLEICNSLSLASMEAHGVGFALKLYDLASTLVLLCKDEAIARAISESAASRATRGTHGSGVAHSPNQASPPALRPPGAATLLCDTAEILQDFVVLLRKFLDGKHPYLERIRANIAELQDTPQAWGSQALQALLNELGVAGQ</sequence>
<gene>
    <name evidence="4" type="ORF">FA09DRAFT_360940</name>
</gene>
<dbReference type="InterPro" id="IPR036864">
    <property type="entry name" value="Zn2-C6_fun-type_DNA-bd_sf"/>
</dbReference>
<feature type="compositionally biased region" description="Polar residues" evidence="2">
    <location>
        <begin position="700"/>
        <end position="713"/>
    </location>
</feature>
<evidence type="ECO:0000313" key="5">
    <source>
        <dbReference type="Proteomes" id="UP000245946"/>
    </source>
</evidence>
<feature type="region of interest" description="Disordered" evidence="2">
    <location>
        <begin position="59"/>
        <end position="82"/>
    </location>
</feature>
<dbReference type="RefSeq" id="XP_025597900.1">
    <property type="nucleotide sequence ID" value="XM_025745295.1"/>
</dbReference>
<dbReference type="AlphaFoldDB" id="A0A316Z7S8"/>
<evidence type="ECO:0000313" key="4">
    <source>
        <dbReference type="EMBL" id="PWN97621.1"/>
    </source>
</evidence>
<name>A0A316Z7S8_9BASI</name>
<dbReference type="Pfam" id="PF00172">
    <property type="entry name" value="Zn_clus"/>
    <property type="match status" value="1"/>
</dbReference>